<dbReference type="Proteomes" id="UP000471465">
    <property type="component" value="Unassembled WGS sequence"/>
</dbReference>
<reference evidence="1 2" key="1">
    <citation type="submission" date="2019-09" db="EMBL/GenBank/DDBJ databases">
        <title>Draft genome sequence of Psychrobacter nivimaris LAMA 639, in search for biotechnological relevant genes.</title>
        <authorList>
            <person name="Lima A.O.S."/>
            <person name="Staloch B.E.K."/>
            <person name="Freitas R.C."/>
            <person name="Niero H."/>
            <person name="Silva M.A.C."/>
        </authorList>
    </citation>
    <scope>NUCLEOTIDE SEQUENCE [LARGE SCALE GENOMIC DNA]</scope>
    <source>
        <strain evidence="1 2">LAMA 639</strain>
    </source>
</reference>
<name>A0A6N7C3L8_9GAMM</name>
<proteinExistence type="predicted"/>
<evidence type="ECO:0000313" key="2">
    <source>
        <dbReference type="Proteomes" id="UP000471465"/>
    </source>
</evidence>
<dbReference type="EMBL" id="VZIZ01000004">
    <property type="protein sequence ID" value="KAF0569972.1"/>
    <property type="molecule type" value="Genomic_DNA"/>
</dbReference>
<protein>
    <submittedName>
        <fullName evidence="1">Uncharacterized protein</fullName>
    </submittedName>
</protein>
<sequence length="57" mass="6674">MNRKKAVIANHFLCIILNETESITSHLVIKNCDYLQRWRFAILDVITVTNNRLNTSK</sequence>
<organism evidence="1 2">
    <name type="scientific">Psychrobacter nivimaris</name>
    <dbReference type="NCBI Taxonomy" id="281738"/>
    <lineage>
        <taxon>Bacteria</taxon>
        <taxon>Pseudomonadati</taxon>
        <taxon>Pseudomonadota</taxon>
        <taxon>Gammaproteobacteria</taxon>
        <taxon>Moraxellales</taxon>
        <taxon>Moraxellaceae</taxon>
        <taxon>Psychrobacter</taxon>
    </lineage>
</organism>
<dbReference type="AlphaFoldDB" id="A0A6N7C3L8"/>
<evidence type="ECO:0000313" key="1">
    <source>
        <dbReference type="EMBL" id="KAF0569972.1"/>
    </source>
</evidence>
<gene>
    <name evidence="1" type="ORF">FQV37_2007</name>
</gene>
<keyword evidence="2" id="KW-1185">Reference proteome</keyword>
<comment type="caution">
    <text evidence="1">The sequence shown here is derived from an EMBL/GenBank/DDBJ whole genome shotgun (WGS) entry which is preliminary data.</text>
</comment>
<accession>A0A6N7C3L8</accession>